<reference evidence="8 9" key="1">
    <citation type="journal article" date="2015" name="Int. J. Syst. Evol. Microbiol.">
        <title>Nitrosospira lacus sp. nov., a psychrotolerant, ammonia-oxidizing bacterium from sandy lake sediment.</title>
        <authorList>
            <person name="Urakawa H."/>
            <person name="Garcia J.C."/>
            <person name="Nielsen J.L."/>
            <person name="Le V.Q."/>
            <person name="Kozlowski J.A."/>
            <person name="Stein L.Y."/>
            <person name="Lim C.K."/>
            <person name="Pommerening-Roser A."/>
            <person name="Martens-Habbena W."/>
            <person name="Stahl D.A."/>
            <person name="Klotz M.G."/>
        </authorList>
    </citation>
    <scope>NUCLEOTIDE SEQUENCE [LARGE SCALE GENOMIC DNA]</scope>
    <source>
        <strain evidence="8 9">APG3</strain>
    </source>
</reference>
<feature type="transmembrane region" description="Helical" evidence="6">
    <location>
        <begin position="6"/>
        <end position="27"/>
    </location>
</feature>
<gene>
    <name evidence="8" type="ORF">EBAPG3_000135</name>
</gene>
<evidence type="ECO:0000256" key="3">
    <source>
        <dbReference type="ARBA" id="ARBA00022692"/>
    </source>
</evidence>
<evidence type="ECO:0000256" key="2">
    <source>
        <dbReference type="ARBA" id="ARBA00022475"/>
    </source>
</evidence>
<feature type="transmembrane region" description="Helical" evidence="6">
    <location>
        <begin position="90"/>
        <end position="110"/>
    </location>
</feature>
<keyword evidence="5 6" id="KW-0472">Membrane</keyword>
<feature type="transmembrane region" description="Helical" evidence="6">
    <location>
        <begin position="264"/>
        <end position="283"/>
    </location>
</feature>
<keyword evidence="2" id="KW-1003">Cell membrane</keyword>
<dbReference type="PANTHER" id="PTHR35007:SF1">
    <property type="entry name" value="PILUS ASSEMBLY PROTEIN"/>
    <property type="match status" value="1"/>
</dbReference>
<dbReference type="InterPro" id="IPR018076">
    <property type="entry name" value="T2SS_GspF_dom"/>
</dbReference>
<evidence type="ECO:0000313" key="8">
    <source>
        <dbReference type="EMBL" id="ARO86316.1"/>
    </source>
</evidence>
<feature type="domain" description="Rhodanese" evidence="7">
    <location>
        <begin position="17"/>
        <end position="36"/>
    </location>
</feature>
<dbReference type="GO" id="GO:0005886">
    <property type="term" value="C:plasma membrane"/>
    <property type="evidence" value="ECO:0007669"/>
    <property type="project" value="UniProtKB-SubCell"/>
</dbReference>
<evidence type="ECO:0000256" key="5">
    <source>
        <dbReference type="ARBA" id="ARBA00023136"/>
    </source>
</evidence>
<evidence type="ECO:0000256" key="6">
    <source>
        <dbReference type="SAM" id="Phobius"/>
    </source>
</evidence>
<keyword evidence="9" id="KW-1185">Reference proteome</keyword>
<dbReference type="PROSITE" id="PS50206">
    <property type="entry name" value="RHODANESE_3"/>
    <property type="match status" value="1"/>
</dbReference>
<evidence type="ECO:0000256" key="1">
    <source>
        <dbReference type="ARBA" id="ARBA00004651"/>
    </source>
</evidence>
<dbReference type="Pfam" id="PF00482">
    <property type="entry name" value="T2SSF"/>
    <property type="match status" value="1"/>
</dbReference>
<keyword evidence="3 6" id="KW-0812">Transmembrane</keyword>
<evidence type="ECO:0000313" key="9">
    <source>
        <dbReference type="Proteomes" id="UP000012179"/>
    </source>
</evidence>
<keyword evidence="4 6" id="KW-1133">Transmembrane helix</keyword>
<proteinExistence type="predicted"/>
<dbReference type="EMBL" id="CP021106">
    <property type="protein sequence ID" value="ARO86316.1"/>
    <property type="molecule type" value="Genomic_DNA"/>
</dbReference>
<organism evidence="8 9">
    <name type="scientific">Nitrosospira lacus</name>
    <dbReference type="NCBI Taxonomy" id="1288494"/>
    <lineage>
        <taxon>Bacteria</taxon>
        <taxon>Pseudomonadati</taxon>
        <taxon>Pseudomonadota</taxon>
        <taxon>Betaproteobacteria</taxon>
        <taxon>Nitrosomonadales</taxon>
        <taxon>Nitrosomonadaceae</taxon>
        <taxon>Nitrosospira</taxon>
    </lineage>
</organism>
<sequence>MDSLYYLFLLFFFLAVVLFLEGGYLAWYAHKGPEAKRIQERLQAVSAGWNGAETALLKQRLLSSSPALGRFLLRVPRIHSLDRLLQQSGMSLMVTHFLGYTAMAALGGMASAALLGLPFIVTLLGAAAGSVLPLFFVRSAKRKRLEKIERQLPEAIDLMARALKAGHAFSGALQMVSTDGPEPAAGEFRLTFDEINFGVSVQDALMNLAFRVPITDLRYFVIAVLIQRESGGNLAELLDKISGLIRDRLTLLGRIRVLSAEGRLSAWILSCLPFATGLTIHIVNPGFLSILWTDPAGIIMVGTALGMMVMGIFIMSRIIKIRV</sequence>
<dbReference type="PANTHER" id="PTHR35007">
    <property type="entry name" value="INTEGRAL MEMBRANE PROTEIN-RELATED"/>
    <property type="match status" value="1"/>
</dbReference>
<evidence type="ECO:0000259" key="7">
    <source>
        <dbReference type="PROSITE" id="PS50206"/>
    </source>
</evidence>
<dbReference type="KEGG" id="nlc:EBAPG3_000135"/>
<dbReference type="Proteomes" id="UP000012179">
    <property type="component" value="Chromosome"/>
</dbReference>
<evidence type="ECO:0000256" key="4">
    <source>
        <dbReference type="ARBA" id="ARBA00022989"/>
    </source>
</evidence>
<protein>
    <submittedName>
        <fullName evidence="8">Pilus assembly protein TadB</fullName>
    </submittedName>
</protein>
<dbReference type="InterPro" id="IPR001763">
    <property type="entry name" value="Rhodanese-like_dom"/>
</dbReference>
<dbReference type="AlphaFoldDB" id="A0A1W6SKJ4"/>
<accession>A0A1W6SKJ4</accession>
<dbReference type="eggNOG" id="COG4965">
    <property type="taxonomic scope" value="Bacteria"/>
</dbReference>
<name>A0A1W6SKJ4_9PROT</name>
<feature type="transmembrane region" description="Helical" evidence="6">
    <location>
        <begin position="116"/>
        <end position="137"/>
    </location>
</feature>
<comment type="subcellular location">
    <subcellularLocation>
        <location evidence="1">Cell membrane</location>
        <topology evidence="1">Multi-pass membrane protein</topology>
    </subcellularLocation>
</comment>
<feature type="transmembrane region" description="Helical" evidence="6">
    <location>
        <begin position="295"/>
        <end position="315"/>
    </location>
</feature>
<dbReference type="OrthoDB" id="597333at2"/>